<dbReference type="EMBL" id="LT634361">
    <property type="protein sequence ID" value="SFZ80176.1"/>
    <property type="molecule type" value="Genomic_DNA"/>
</dbReference>
<dbReference type="GeneID" id="47721870"/>
<dbReference type="RefSeq" id="WP_024740255.1">
    <property type="nucleotide sequence ID" value="NZ_BAUG01000005.1"/>
</dbReference>
<dbReference type="InterPro" id="IPR021428">
    <property type="entry name" value="DUF3078"/>
</dbReference>
<feature type="signal peptide" evidence="1">
    <location>
        <begin position="1"/>
        <end position="18"/>
    </location>
</feature>
<evidence type="ECO:0000313" key="2">
    <source>
        <dbReference type="EMBL" id="SFZ80176.1"/>
    </source>
</evidence>
<dbReference type="OrthoDB" id="1495718at2"/>
<organism evidence="2 3">
    <name type="scientific">Tenacibaculum maritimum NCIMB 2154</name>
    <dbReference type="NCBI Taxonomy" id="1349785"/>
    <lineage>
        <taxon>Bacteria</taxon>
        <taxon>Pseudomonadati</taxon>
        <taxon>Bacteroidota</taxon>
        <taxon>Flavobacteriia</taxon>
        <taxon>Flavobacteriales</taxon>
        <taxon>Flavobacteriaceae</taxon>
        <taxon>Tenacibaculum</taxon>
    </lineage>
</organism>
<dbReference type="STRING" id="1349785.GCA_000509405_02385"/>
<gene>
    <name evidence="2" type="ORF">MARIT_0266</name>
</gene>
<reference evidence="2 3" key="1">
    <citation type="submission" date="2016-11" db="EMBL/GenBank/DDBJ databases">
        <authorList>
            <person name="Jaros S."/>
            <person name="Januszkiewicz K."/>
            <person name="Wedrychowicz H."/>
        </authorList>
    </citation>
    <scope>NUCLEOTIDE SEQUENCE [LARGE SCALE GENOMIC DNA]</scope>
    <source>
        <strain evidence="2">NCIMB 2154T</strain>
    </source>
</reference>
<accession>A0A2H1E5Z1</accession>
<evidence type="ECO:0008006" key="4">
    <source>
        <dbReference type="Google" id="ProtNLM"/>
    </source>
</evidence>
<keyword evidence="1" id="KW-0732">Signal</keyword>
<dbReference type="Proteomes" id="UP000231564">
    <property type="component" value="Chromosome MARIT"/>
</dbReference>
<dbReference type="AlphaFoldDB" id="A0A2H1E5Z1"/>
<evidence type="ECO:0000313" key="3">
    <source>
        <dbReference type="Proteomes" id="UP000231564"/>
    </source>
</evidence>
<sequence length="280" mass="31421">MRKLFTVLVLGLAFTMNAQDKKETPKDGWKRSGNITLLGNQSAFSNWVAGGNNSVAATLGLNYDFNLLKGDWSWDNKIIAQYGLSHTQGTGRRKTDDLFEFNSLVGKKAEGYWSYSFFLNLRSQFTNGYDYTGGVEGPKTSSFFSPGYLTFGPGLLWKKSDNFKINLAPATSKMTFVSNEFAGAYGTDPGETFLYQLGFYGSLYYKTDIMENISLENIVSVFSNYLEKPQNVDITHQLNLVMKINKYLSTNLSLHTIIDDDASSRVQFKEVFGLGASYRF</sequence>
<dbReference type="Pfam" id="PF11276">
    <property type="entry name" value="DUF3078"/>
    <property type="match status" value="1"/>
</dbReference>
<proteinExistence type="predicted"/>
<evidence type="ECO:0000256" key="1">
    <source>
        <dbReference type="SAM" id="SignalP"/>
    </source>
</evidence>
<dbReference type="KEGG" id="tmar:MARIT_0266"/>
<name>A0A2H1E5Z1_9FLAO</name>
<keyword evidence="3" id="KW-1185">Reference proteome</keyword>
<protein>
    <recommendedName>
        <fullName evidence="4">DUF3078 domain-containing protein</fullName>
    </recommendedName>
</protein>
<feature type="chain" id="PRO_5013621549" description="DUF3078 domain-containing protein" evidence="1">
    <location>
        <begin position="19"/>
        <end position="280"/>
    </location>
</feature>